<evidence type="ECO:0000256" key="1">
    <source>
        <dbReference type="ARBA" id="ARBA00008959"/>
    </source>
</evidence>
<dbReference type="InterPro" id="IPR021886">
    <property type="entry name" value="MgsA_C"/>
</dbReference>
<comment type="caution">
    <text evidence="5">The sequence shown here is derived from an EMBL/GenBank/DDBJ whole genome shotgun (WGS) entry which is preliminary data.</text>
</comment>
<evidence type="ECO:0000313" key="5">
    <source>
        <dbReference type="EMBL" id="MPQ44622.1"/>
    </source>
</evidence>
<dbReference type="Gene3D" id="1.10.3710.10">
    <property type="entry name" value="DNA polymerase III clamp loader subunits, C-terminal domain"/>
    <property type="match status" value="1"/>
</dbReference>
<dbReference type="RefSeq" id="WP_152891245.1">
    <property type="nucleotide sequence ID" value="NZ_WHJC01000261.1"/>
</dbReference>
<evidence type="ECO:0000256" key="2">
    <source>
        <dbReference type="ARBA" id="ARBA00022741"/>
    </source>
</evidence>
<dbReference type="InterPro" id="IPR032423">
    <property type="entry name" value="AAA_assoc_2"/>
</dbReference>
<dbReference type="GO" id="GO:0017116">
    <property type="term" value="F:single-stranded DNA helicase activity"/>
    <property type="evidence" value="ECO:0007669"/>
    <property type="project" value="TreeGrafter"/>
</dbReference>
<dbReference type="SUPFAM" id="SSF48019">
    <property type="entry name" value="post-AAA+ oligomerization domain-like"/>
    <property type="match status" value="1"/>
</dbReference>
<evidence type="ECO:0000256" key="3">
    <source>
        <dbReference type="ARBA" id="ARBA00022840"/>
    </source>
</evidence>
<reference evidence="5 6" key="1">
    <citation type="submission" date="2019-10" db="EMBL/GenBank/DDBJ databases">
        <title>The Genome Sequence of Clostridium tarantellae Isolated from Fish Brain.</title>
        <authorList>
            <person name="Bano L."/>
            <person name="Kiel M."/>
            <person name="Sales G."/>
            <person name="Doxey A.C."/>
            <person name="Mansfield M.J."/>
            <person name="Schiavone M."/>
            <person name="Rossetto O."/>
            <person name="Pirazzini M."/>
            <person name="Dobrindt U."/>
            <person name="Montecucco C."/>
        </authorList>
    </citation>
    <scope>NUCLEOTIDE SEQUENCE [LARGE SCALE GENOMIC DNA]</scope>
    <source>
        <strain evidence="5 6">DSM 3997</strain>
    </source>
</reference>
<dbReference type="GO" id="GO:0003677">
    <property type="term" value="F:DNA binding"/>
    <property type="evidence" value="ECO:0007669"/>
    <property type="project" value="InterPro"/>
</dbReference>
<dbReference type="InterPro" id="IPR003593">
    <property type="entry name" value="AAA+_ATPase"/>
</dbReference>
<comment type="similarity">
    <text evidence="1">Belongs to the AAA ATPase family. RarA/MGS1/WRNIP1 subfamily.</text>
</comment>
<dbReference type="Gene3D" id="3.40.50.300">
    <property type="entry name" value="P-loop containing nucleotide triphosphate hydrolases"/>
    <property type="match status" value="1"/>
</dbReference>
<dbReference type="CDD" id="cd18139">
    <property type="entry name" value="HLD_clamp_RarA"/>
    <property type="match status" value="1"/>
</dbReference>
<dbReference type="PANTHER" id="PTHR13779">
    <property type="entry name" value="WERNER HELICASE-INTERACTING PROTEIN 1 FAMILY MEMBER"/>
    <property type="match status" value="1"/>
</dbReference>
<dbReference type="CDD" id="cd00009">
    <property type="entry name" value="AAA"/>
    <property type="match status" value="1"/>
</dbReference>
<dbReference type="InterPro" id="IPR027417">
    <property type="entry name" value="P-loop_NTPase"/>
</dbReference>
<name>A0A6I1MQW7_9CLOT</name>
<dbReference type="InterPro" id="IPR051314">
    <property type="entry name" value="AAA_ATPase_RarA/MGS1/WRNIP1"/>
</dbReference>
<dbReference type="InterPro" id="IPR008921">
    <property type="entry name" value="DNA_pol3_clamp-load_cplx_C"/>
</dbReference>
<gene>
    <name evidence="5" type="ORF">GBZ86_12795</name>
</gene>
<dbReference type="Pfam" id="PF12002">
    <property type="entry name" value="MgsA_C"/>
    <property type="match status" value="1"/>
</dbReference>
<dbReference type="GO" id="GO:0008047">
    <property type="term" value="F:enzyme activator activity"/>
    <property type="evidence" value="ECO:0007669"/>
    <property type="project" value="TreeGrafter"/>
</dbReference>
<dbReference type="Gene3D" id="1.20.272.10">
    <property type="match status" value="1"/>
</dbReference>
<keyword evidence="6" id="KW-1185">Reference proteome</keyword>
<keyword evidence="3" id="KW-0067">ATP-binding</keyword>
<evidence type="ECO:0000313" key="6">
    <source>
        <dbReference type="Proteomes" id="UP000430345"/>
    </source>
</evidence>
<dbReference type="GO" id="GO:0005524">
    <property type="term" value="F:ATP binding"/>
    <property type="evidence" value="ECO:0007669"/>
    <property type="project" value="UniProtKB-KW"/>
</dbReference>
<proteinExistence type="inferred from homology"/>
<sequence length="381" mass="42714">MKPLAELMRPKYMEDMVGQNHLIGKNRPLNNLIKNKNIMNCIFYGPPGVGKTTLANIISNYTDKKFYKLNATTASIKDIQEITENIDNLLNYRGIVLYIDELQHFNKKQQQALLQFIEDGRVILIASTTENPYFAIHKAILSRSTIFKFETIKAKELVKAINKAILKLEKDNYNILLEEGVIEYIAELSQGDVRKAYTILELAINSQNKDEAIVLSMKYIESLGQSNLKSDASGDEYYNLLSAFQKSIRGSDPDAAIHYLAKLIKGGNIESIIRRIAVIASEDIGMAHPNALMVVNSGIEICLRIGLPEASIVLSELTIYLSTLPKSNSSYIAIKKAFKDLEEINVGDVPKHLRDSHYKGASNLGVEGYKYPHEYESATCC</sequence>
<dbReference type="EMBL" id="WHJC01000261">
    <property type="protein sequence ID" value="MPQ44622.1"/>
    <property type="molecule type" value="Genomic_DNA"/>
</dbReference>
<dbReference type="GO" id="GO:0006261">
    <property type="term" value="P:DNA-templated DNA replication"/>
    <property type="evidence" value="ECO:0007669"/>
    <property type="project" value="TreeGrafter"/>
</dbReference>
<dbReference type="GO" id="GO:0000731">
    <property type="term" value="P:DNA synthesis involved in DNA repair"/>
    <property type="evidence" value="ECO:0007669"/>
    <property type="project" value="TreeGrafter"/>
</dbReference>
<accession>A0A6I1MQW7</accession>
<dbReference type="Pfam" id="PF00004">
    <property type="entry name" value="AAA"/>
    <property type="match status" value="1"/>
</dbReference>
<organism evidence="5 6">
    <name type="scientific">Clostridium tarantellae</name>
    <dbReference type="NCBI Taxonomy" id="39493"/>
    <lineage>
        <taxon>Bacteria</taxon>
        <taxon>Bacillati</taxon>
        <taxon>Bacillota</taxon>
        <taxon>Clostridia</taxon>
        <taxon>Eubacteriales</taxon>
        <taxon>Clostridiaceae</taxon>
        <taxon>Clostridium</taxon>
    </lineage>
</organism>
<evidence type="ECO:0000259" key="4">
    <source>
        <dbReference type="SMART" id="SM00382"/>
    </source>
</evidence>
<dbReference type="Proteomes" id="UP000430345">
    <property type="component" value="Unassembled WGS sequence"/>
</dbReference>
<dbReference type="GO" id="GO:0016887">
    <property type="term" value="F:ATP hydrolysis activity"/>
    <property type="evidence" value="ECO:0007669"/>
    <property type="project" value="InterPro"/>
</dbReference>
<dbReference type="OrthoDB" id="9778364at2"/>
<dbReference type="Gene3D" id="1.10.8.60">
    <property type="match status" value="1"/>
</dbReference>
<dbReference type="SUPFAM" id="SSF52540">
    <property type="entry name" value="P-loop containing nucleoside triphosphate hydrolases"/>
    <property type="match status" value="1"/>
</dbReference>
<dbReference type="SMART" id="SM00382">
    <property type="entry name" value="AAA"/>
    <property type="match status" value="1"/>
</dbReference>
<protein>
    <submittedName>
        <fullName evidence="5">AAA family ATPase</fullName>
    </submittedName>
</protein>
<dbReference type="PANTHER" id="PTHR13779:SF7">
    <property type="entry name" value="ATPASE WRNIP1"/>
    <property type="match status" value="1"/>
</dbReference>
<dbReference type="Pfam" id="PF16193">
    <property type="entry name" value="AAA_assoc_2"/>
    <property type="match status" value="1"/>
</dbReference>
<dbReference type="FunFam" id="1.20.272.10:FF:000001">
    <property type="entry name" value="Putative AAA family ATPase"/>
    <property type="match status" value="1"/>
</dbReference>
<dbReference type="AlphaFoldDB" id="A0A6I1MQW7"/>
<feature type="domain" description="AAA+ ATPase" evidence="4">
    <location>
        <begin position="37"/>
        <end position="157"/>
    </location>
</feature>
<dbReference type="InterPro" id="IPR003959">
    <property type="entry name" value="ATPase_AAA_core"/>
</dbReference>
<keyword evidence="2" id="KW-0547">Nucleotide-binding</keyword>